<feature type="transmembrane region" description="Helical" evidence="1">
    <location>
        <begin position="14"/>
        <end position="34"/>
    </location>
</feature>
<dbReference type="KEGG" id="sdyn:Mal52_45610"/>
<evidence type="ECO:0000313" key="3">
    <source>
        <dbReference type="Proteomes" id="UP000319383"/>
    </source>
</evidence>
<keyword evidence="1" id="KW-0472">Membrane</keyword>
<keyword evidence="1" id="KW-0812">Transmembrane</keyword>
<gene>
    <name evidence="2" type="ORF">Mal52_45610</name>
</gene>
<keyword evidence="1" id="KW-1133">Transmembrane helix</keyword>
<organism evidence="2 3">
    <name type="scientific">Symmachiella dynata</name>
    <dbReference type="NCBI Taxonomy" id="2527995"/>
    <lineage>
        <taxon>Bacteria</taxon>
        <taxon>Pseudomonadati</taxon>
        <taxon>Planctomycetota</taxon>
        <taxon>Planctomycetia</taxon>
        <taxon>Planctomycetales</taxon>
        <taxon>Planctomycetaceae</taxon>
        <taxon>Symmachiella</taxon>
    </lineage>
</organism>
<evidence type="ECO:0000256" key="1">
    <source>
        <dbReference type="SAM" id="Phobius"/>
    </source>
</evidence>
<keyword evidence="3" id="KW-1185">Reference proteome</keyword>
<protein>
    <submittedName>
        <fullName evidence="2">Uncharacterized protein</fullName>
    </submittedName>
</protein>
<dbReference type="AlphaFoldDB" id="A0A517ZUB7"/>
<proteinExistence type="predicted"/>
<name>A0A517ZUB7_9PLAN</name>
<reference evidence="2 3" key="1">
    <citation type="submission" date="2019-02" db="EMBL/GenBank/DDBJ databases">
        <title>Deep-cultivation of Planctomycetes and their phenomic and genomic characterization uncovers novel biology.</title>
        <authorList>
            <person name="Wiegand S."/>
            <person name="Jogler M."/>
            <person name="Boedeker C."/>
            <person name="Pinto D."/>
            <person name="Vollmers J."/>
            <person name="Rivas-Marin E."/>
            <person name="Kohn T."/>
            <person name="Peeters S.H."/>
            <person name="Heuer A."/>
            <person name="Rast P."/>
            <person name="Oberbeckmann S."/>
            <person name="Bunk B."/>
            <person name="Jeske O."/>
            <person name="Meyerdierks A."/>
            <person name="Storesund J.E."/>
            <person name="Kallscheuer N."/>
            <person name="Luecker S."/>
            <person name="Lage O.M."/>
            <person name="Pohl T."/>
            <person name="Merkel B.J."/>
            <person name="Hornburger P."/>
            <person name="Mueller R.-W."/>
            <person name="Bruemmer F."/>
            <person name="Labrenz M."/>
            <person name="Spormann A.M."/>
            <person name="Op den Camp H."/>
            <person name="Overmann J."/>
            <person name="Amann R."/>
            <person name="Jetten M.S.M."/>
            <person name="Mascher T."/>
            <person name="Medema M.H."/>
            <person name="Devos D.P."/>
            <person name="Kaster A.-K."/>
            <person name="Ovreas L."/>
            <person name="Rohde M."/>
            <person name="Galperin M.Y."/>
            <person name="Jogler C."/>
        </authorList>
    </citation>
    <scope>NUCLEOTIDE SEQUENCE [LARGE SCALE GENOMIC DNA]</scope>
    <source>
        <strain evidence="2 3">Mal52</strain>
    </source>
</reference>
<accession>A0A517ZUB7</accession>
<dbReference type="EMBL" id="CP036276">
    <property type="protein sequence ID" value="QDU46064.1"/>
    <property type="molecule type" value="Genomic_DNA"/>
</dbReference>
<evidence type="ECO:0000313" key="2">
    <source>
        <dbReference type="EMBL" id="QDU46064.1"/>
    </source>
</evidence>
<dbReference type="Proteomes" id="UP000319383">
    <property type="component" value="Chromosome"/>
</dbReference>
<sequence>MFISREKIRKHRHWWLFFGVWLPLTILAFLWFGFSPDGTEQADGVTFEVQYGKLNAHNNMSTSANTGFINPSYFADRHITIINHSDHTFMKRVGGLVLEQLKQQPSLERIDYYPLGESLPQEERAPDIFVTLDLENLEESGLLIEHFLQAEIHINASDSMTRSTCTYGEDLTPPKVEFDWHGTLKHDSTTTGIGSSAAKYHLAAENIAKQIADSLVKQFDELRKKHGPLPSIPDKFYPAFQSAEPLPFLGKWNAELLFTGHGLMNRNQSVWKFQSDVPPQEVLRTISNESAEDNWIAPTFQPWEQSLRIKRNRSVLEIFPDRASRTAYNLQGEFVGEAKQGPFTYYVTYWDRMQHQEILAACAALLDEEAAVETVVVFSRHWFGDRELEQRLLEYLQARSTTSLEALTATAKLLHRQKRDEEALQAMLAADALSETTSDPDKYKNRLKQLAETMKIEDFPPKTIDVELLRELGIRELKAGSKFMDLEFGLGEFMAFFYRDPNGKTRLYSLRAVPNGKNVFQLTYRVAARDEGFWQSSSGGMLSEDRWVGFPKPLDNTYSARFYALKLEGKPRFRVAVDVIDRNNPPPQLPYESPRP</sequence>
<dbReference type="RefSeq" id="WP_145378590.1">
    <property type="nucleotide sequence ID" value="NZ_CP036276.1"/>
</dbReference>